<organism evidence="6 7">
    <name type="scientific">Actinidia rufa</name>
    <dbReference type="NCBI Taxonomy" id="165716"/>
    <lineage>
        <taxon>Eukaryota</taxon>
        <taxon>Viridiplantae</taxon>
        <taxon>Streptophyta</taxon>
        <taxon>Embryophyta</taxon>
        <taxon>Tracheophyta</taxon>
        <taxon>Spermatophyta</taxon>
        <taxon>Magnoliopsida</taxon>
        <taxon>eudicotyledons</taxon>
        <taxon>Gunneridae</taxon>
        <taxon>Pentapetalae</taxon>
        <taxon>asterids</taxon>
        <taxon>Ericales</taxon>
        <taxon>Actinidiaceae</taxon>
        <taxon>Actinidia</taxon>
    </lineage>
</organism>
<dbReference type="Proteomes" id="UP000585474">
    <property type="component" value="Unassembled WGS sequence"/>
</dbReference>
<dbReference type="GO" id="GO:0098662">
    <property type="term" value="P:inorganic cation transmembrane transport"/>
    <property type="evidence" value="ECO:0007669"/>
    <property type="project" value="TreeGrafter"/>
</dbReference>
<protein>
    <submittedName>
        <fullName evidence="6">Cation/H+ exchanger 17</fullName>
    </submittedName>
</protein>
<evidence type="ECO:0000259" key="5">
    <source>
        <dbReference type="Pfam" id="PF23259"/>
    </source>
</evidence>
<keyword evidence="3" id="KW-0630">Potassium</keyword>
<evidence type="ECO:0000313" key="7">
    <source>
        <dbReference type="Proteomes" id="UP000585474"/>
    </source>
</evidence>
<dbReference type="PANTHER" id="PTHR32468">
    <property type="entry name" value="CATION/H + ANTIPORTER"/>
    <property type="match status" value="1"/>
</dbReference>
<dbReference type="InterPro" id="IPR057290">
    <property type="entry name" value="CHX17_C"/>
</dbReference>
<dbReference type="OrthoDB" id="1701512at2759"/>
<keyword evidence="7" id="KW-1185">Reference proteome</keyword>
<keyword evidence="2" id="KW-0633">Potassium transport</keyword>
<dbReference type="GO" id="GO:0006813">
    <property type="term" value="P:potassium ion transport"/>
    <property type="evidence" value="ECO:0007669"/>
    <property type="project" value="UniProtKB-KW"/>
</dbReference>
<dbReference type="EMBL" id="BJWL01000014">
    <property type="protein sequence ID" value="GFZ00570.1"/>
    <property type="molecule type" value="Genomic_DNA"/>
</dbReference>
<dbReference type="GO" id="GO:0006885">
    <property type="term" value="P:regulation of pH"/>
    <property type="evidence" value="ECO:0007669"/>
    <property type="project" value="TreeGrafter"/>
</dbReference>
<evidence type="ECO:0000256" key="1">
    <source>
        <dbReference type="ARBA" id="ARBA00022448"/>
    </source>
</evidence>
<comment type="caution">
    <text evidence="6">The sequence shown here is derived from an EMBL/GenBank/DDBJ whole genome shotgun (WGS) entry which is preliminary data.</text>
</comment>
<gene>
    <name evidence="6" type="ORF">Acr_14g0002050</name>
</gene>
<keyword evidence="4" id="KW-0406">Ion transport</keyword>
<name>A0A7J0FQZ6_9ERIC</name>
<dbReference type="InterPro" id="IPR050794">
    <property type="entry name" value="CPA2_transporter"/>
</dbReference>
<keyword evidence="1" id="KW-0813">Transport</keyword>
<accession>A0A7J0FQZ6</accession>
<evidence type="ECO:0000313" key="6">
    <source>
        <dbReference type="EMBL" id="GFZ00570.1"/>
    </source>
</evidence>
<dbReference type="Pfam" id="PF23259">
    <property type="entry name" value="CHX17_C"/>
    <property type="match status" value="1"/>
</dbReference>
<dbReference type="GO" id="GO:0012505">
    <property type="term" value="C:endomembrane system"/>
    <property type="evidence" value="ECO:0007669"/>
    <property type="project" value="TreeGrafter"/>
</dbReference>
<evidence type="ECO:0000256" key="3">
    <source>
        <dbReference type="ARBA" id="ARBA00022958"/>
    </source>
</evidence>
<dbReference type="AlphaFoldDB" id="A0A7J0FQZ6"/>
<proteinExistence type="predicted"/>
<reference evidence="6 7" key="1">
    <citation type="submission" date="2019-07" db="EMBL/GenBank/DDBJ databases">
        <title>De Novo Assembly of kiwifruit Actinidia rufa.</title>
        <authorList>
            <person name="Sugita-Konishi S."/>
            <person name="Sato K."/>
            <person name="Mori E."/>
            <person name="Abe Y."/>
            <person name="Kisaki G."/>
            <person name="Hamano K."/>
            <person name="Suezawa K."/>
            <person name="Otani M."/>
            <person name="Fukuda T."/>
            <person name="Manabe T."/>
            <person name="Gomi K."/>
            <person name="Tabuchi M."/>
            <person name="Akimitsu K."/>
            <person name="Kataoka I."/>
        </authorList>
    </citation>
    <scope>NUCLEOTIDE SEQUENCE [LARGE SCALE GENOMIC DNA]</scope>
    <source>
        <strain evidence="7">cv. Fuchu</strain>
    </source>
</reference>
<evidence type="ECO:0000256" key="4">
    <source>
        <dbReference type="ARBA" id="ARBA00023065"/>
    </source>
</evidence>
<evidence type="ECO:0000256" key="2">
    <source>
        <dbReference type="ARBA" id="ARBA00022538"/>
    </source>
</evidence>
<dbReference type="PANTHER" id="PTHR32468:SF81">
    <property type="entry name" value="CATION_H(+) ANTIPORTER 19"/>
    <property type="match status" value="1"/>
</dbReference>
<feature type="domain" description="Cation/H(+) antiporter C-terminal" evidence="5">
    <location>
        <begin position="33"/>
        <end position="192"/>
    </location>
</feature>
<sequence length="225" mass="24384">MPVPCRALIVPCRVKPTIVPCSTIFVPRALSCTIVVPFFGGQDDREALAYGVRMAEHPGIALTVIKLVAAAPGKSSKMIELGAGVEIREIRTSNNVVVGEDDGHDESDKAFLSECMAQKNESKTTISFEEIVVGSKADIIAALKLMSKSNLFLVGKMPPIVPLMDRSNCQELGLVGNFLASSDFSTAYTIVVQHSDPIANLDPLVEEQDTPDMLSYIIYIKKIIF</sequence>